<keyword evidence="4" id="KW-1185">Reference proteome</keyword>
<dbReference type="Pfam" id="PF00395">
    <property type="entry name" value="SLH"/>
    <property type="match status" value="1"/>
</dbReference>
<feature type="domain" description="SLH" evidence="2">
    <location>
        <begin position="25"/>
        <end position="88"/>
    </location>
</feature>
<dbReference type="PANTHER" id="PTHR43308:SF1">
    <property type="entry name" value="OUTER MEMBRANE PROTEIN ALPHA"/>
    <property type="match status" value="1"/>
</dbReference>
<dbReference type="AlphaFoldDB" id="A0A5D6W7H9"/>
<feature type="signal peptide" evidence="1">
    <location>
        <begin position="1"/>
        <end position="19"/>
    </location>
</feature>
<organism evidence="3 4">
    <name type="scientific">Selenomonas ruminis</name>
    <dbReference type="NCBI Taxonomy" id="2593411"/>
    <lineage>
        <taxon>Bacteria</taxon>
        <taxon>Bacillati</taxon>
        <taxon>Bacillota</taxon>
        <taxon>Negativicutes</taxon>
        <taxon>Selenomonadales</taxon>
        <taxon>Selenomonadaceae</taxon>
        <taxon>Selenomonas</taxon>
    </lineage>
</organism>
<evidence type="ECO:0000313" key="4">
    <source>
        <dbReference type="Proteomes" id="UP000323646"/>
    </source>
</evidence>
<dbReference type="InterPro" id="IPR051465">
    <property type="entry name" value="Cell_Envelope_Struct_Comp"/>
</dbReference>
<evidence type="ECO:0000313" key="3">
    <source>
        <dbReference type="EMBL" id="TYZ23947.1"/>
    </source>
</evidence>
<dbReference type="Proteomes" id="UP000323646">
    <property type="component" value="Unassembled WGS sequence"/>
</dbReference>
<keyword evidence="1" id="KW-0732">Signal</keyword>
<accession>A0A5D6W7H9</accession>
<dbReference type="EMBL" id="VTOY01000002">
    <property type="protein sequence ID" value="TYZ23947.1"/>
    <property type="molecule type" value="Genomic_DNA"/>
</dbReference>
<dbReference type="PANTHER" id="PTHR43308">
    <property type="entry name" value="OUTER MEMBRANE PROTEIN ALPHA-RELATED"/>
    <property type="match status" value="1"/>
</dbReference>
<evidence type="ECO:0000256" key="1">
    <source>
        <dbReference type="SAM" id="SignalP"/>
    </source>
</evidence>
<dbReference type="OrthoDB" id="5845122at2"/>
<sequence length="566" mass="63635">MNKKALTAAVLAAVTMTSAATGYAAKNPFKDLPQDHWAYDAVTMLARDGVIEGYADGTYKGERNLNRYEMAAIVARALEKFDTAKPADKGALRKLKREFANELSDIDDRLTAVESDVNYLKKTQSSFKWYGDARIRFFQNKDNKMTHPNTYWGNPQAGKEKQFEKRLRLGMYAEPAKNLVVDGRLKYEDSSFVHSGAQYDNTPANANLNSWDNSDRNQNSVRLDKLSLKWKNAGTTLVVGRNEFNLGQGLLWWENSMDGAYVSHEFGPRFNLMAGWGDMAAEGWHDVNMPAYFANAEYKASKATKFTVAMLHTTDKLKAHSSSINSRGDIIYTRKDTNKTVKGMDGKDYWMDISWTEDDGTVMGSGWSVQDDQNMNFVLDTSDKNLKKTLNVTTTTTSKWDEKDYKFNQIAVGVNTQLSNKVNLIAEGVRNNITGNSVTGDARNARINKNGFWTRLTYGKMDWNKPGSWKVYADYVALGNASVDSVFWGHHLNFAGGNSSFKGSDNRWGNGTRGWGLGTQIMLASNTNFELAYYKLNPYDKHWGDGDYGTFGRYDDILLAALSYSF</sequence>
<gene>
    <name evidence="3" type="ORF">FZ040_04280</name>
</gene>
<name>A0A5D6W7H9_9FIRM</name>
<dbReference type="PROSITE" id="PS51272">
    <property type="entry name" value="SLH"/>
    <property type="match status" value="1"/>
</dbReference>
<comment type="caution">
    <text evidence="3">The sequence shown here is derived from an EMBL/GenBank/DDBJ whole genome shotgun (WGS) entry which is preliminary data.</text>
</comment>
<reference evidence="3 4" key="1">
    <citation type="submission" date="2019-08" db="EMBL/GenBank/DDBJ databases">
        <title>Selenomonas sp. mPRGC5 and Selenomonas sp. mPRGC8 isolated from ruminal fluid of dairy goat (Capra hircus).</title>
        <authorList>
            <person name="Poothong S."/>
            <person name="Nuengjamnong C."/>
            <person name="Tanasupawat S."/>
        </authorList>
    </citation>
    <scope>NUCLEOTIDE SEQUENCE [LARGE SCALE GENOMIC DNA]</scope>
    <source>
        <strain evidence="4">mPRGC5</strain>
    </source>
</reference>
<dbReference type="RefSeq" id="WP_149170874.1">
    <property type="nucleotide sequence ID" value="NZ_VTOY01000002.1"/>
</dbReference>
<evidence type="ECO:0000259" key="2">
    <source>
        <dbReference type="PROSITE" id="PS51272"/>
    </source>
</evidence>
<protein>
    <submittedName>
        <fullName evidence="3">S-layer homology domain-containing protein</fullName>
    </submittedName>
</protein>
<dbReference type="InterPro" id="IPR001119">
    <property type="entry name" value="SLH_dom"/>
</dbReference>
<feature type="chain" id="PRO_5039542704" evidence="1">
    <location>
        <begin position="20"/>
        <end position="566"/>
    </location>
</feature>
<proteinExistence type="predicted"/>